<evidence type="ECO:0000256" key="1">
    <source>
        <dbReference type="ARBA" id="ARBA00023015"/>
    </source>
</evidence>
<feature type="domain" description="HTH tetR-type" evidence="5">
    <location>
        <begin position="17"/>
        <end position="77"/>
    </location>
</feature>
<reference evidence="6 7" key="1">
    <citation type="submission" date="2020-10" db="EMBL/GenBank/DDBJ databases">
        <title>Phylogeny of dyella-like bacteria.</title>
        <authorList>
            <person name="Fu J."/>
        </authorList>
    </citation>
    <scope>NUCLEOTIDE SEQUENCE [LARGE SCALE GENOMIC DNA]</scope>
    <source>
        <strain evidence="6 7">BB4</strain>
    </source>
</reference>
<dbReference type="Gene3D" id="1.10.10.60">
    <property type="entry name" value="Homeodomain-like"/>
    <property type="match status" value="1"/>
</dbReference>
<protein>
    <submittedName>
        <fullName evidence="6">TetR/AcrR family transcriptional regulator</fullName>
    </submittedName>
</protein>
<sequence>MPPRSYTSSVRQAAAAEKRDQVIQAAATVLREGEGVTGFSLDAVARAAGVTRLTVYNQFGSRQGLLEAVFDWIAQKGGLNRLFAVATEADPRKGLEQLIDIFCEFWSHDHAIGRLHDAMALDPEFASALLQRNERRRHLVAALLERMHPGRAFRAARQDATDLIFALTGQRMYQALSEKRSAKACRQLIGSACQDAVERMLGRHDKT</sequence>
<evidence type="ECO:0000259" key="5">
    <source>
        <dbReference type="PROSITE" id="PS50977"/>
    </source>
</evidence>
<comment type="caution">
    <text evidence="6">The sequence shown here is derived from an EMBL/GenBank/DDBJ whole genome shotgun (WGS) entry which is preliminary data.</text>
</comment>
<dbReference type="EMBL" id="JADIKD010000010">
    <property type="protein sequence ID" value="MFK2917597.1"/>
    <property type="molecule type" value="Genomic_DNA"/>
</dbReference>
<keyword evidence="1" id="KW-0805">Transcription regulation</keyword>
<evidence type="ECO:0000256" key="4">
    <source>
        <dbReference type="PROSITE-ProRule" id="PRU00335"/>
    </source>
</evidence>
<dbReference type="InterPro" id="IPR001647">
    <property type="entry name" value="HTH_TetR"/>
</dbReference>
<evidence type="ECO:0000256" key="2">
    <source>
        <dbReference type="ARBA" id="ARBA00023125"/>
    </source>
</evidence>
<organism evidence="6 7">
    <name type="scientific">Dyella koreensis</name>
    <dbReference type="NCBI Taxonomy" id="311235"/>
    <lineage>
        <taxon>Bacteria</taxon>
        <taxon>Pseudomonadati</taxon>
        <taxon>Pseudomonadota</taxon>
        <taxon>Gammaproteobacteria</taxon>
        <taxon>Lysobacterales</taxon>
        <taxon>Rhodanobacteraceae</taxon>
        <taxon>Dyella</taxon>
    </lineage>
</organism>
<dbReference type="Pfam" id="PF00440">
    <property type="entry name" value="TetR_N"/>
    <property type="match status" value="1"/>
</dbReference>
<dbReference type="PANTHER" id="PTHR30055:SF151">
    <property type="entry name" value="TRANSCRIPTIONAL REGULATORY PROTEIN"/>
    <property type="match status" value="1"/>
</dbReference>
<evidence type="ECO:0000313" key="7">
    <source>
        <dbReference type="Proteomes" id="UP001620408"/>
    </source>
</evidence>
<evidence type="ECO:0000256" key="3">
    <source>
        <dbReference type="ARBA" id="ARBA00023163"/>
    </source>
</evidence>
<dbReference type="Gene3D" id="1.10.357.10">
    <property type="entry name" value="Tetracycline Repressor, domain 2"/>
    <property type="match status" value="1"/>
</dbReference>
<dbReference type="PANTHER" id="PTHR30055">
    <property type="entry name" value="HTH-TYPE TRANSCRIPTIONAL REGULATOR RUTR"/>
    <property type="match status" value="1"/>
</dbReference>
<accession>A0ABW8K7A9</accession>
<dbReference type="RefSeq" id="WP_379986828.1">
    <property type="nucleotide sequence ID" value="NZ_JADIKD010000010.1"/>
</dbReference>
<name>A0ABW8K7A9_9GAMM</name>
<dbReference type="PROSITE" id="PS50977">
    <property type="entry name" value="HTH_TETR_2"/>
    <property type="match status" value="1"/>
</dbReference>
<evidence type="ECO:0000313" key="6">
    <source>
        <dbReference type="EMBL" id="MFK2917597.1"/>
    </source>
</evidence>
<dbReference type="InterPro" id="IPR050109">
    <property type="entry name" value="HTH-type_TetR-like_transc_reg"/>
</dbReference>
<proteinExistence type="predicted"/>
<dbReference type="InterPro" id="IPR009057">
    <property type="entry name" value="Homeodomain-like_sf"/>
</dbReference>
<keyword evidence="7" id="KW-1185">Reference proteome</keyword>
<feature type="DNA-binding region" description="H-T-H motif" evidence="4">
    <location>
        <begin position="40"/>
        <end position="59"/>
    </location>
</feature>
<dbReference type="Proteomes" id="UP001620408">
    <property type="component" value="Unassembled WGS sequence"/>
</dbReference>
<gene>
    <name evidence="6" type="ORF">ISS97_10030</name>
</gene>
<dbReference type="SUPFAM" id="SSF46689">
    <property type="entry name" value="Homeodomain-like"/>
    <property type="match status" value="1"/>
</dbReference>
<keyword evidence="3" id="KW-0804">Transcription</keyword>
<keyword evidence="2 4" id="KW-0238">DNA-binding</keyword>